<evidence type="ECO:0000313" key="1">
    <source>
        <dbReference type="EMBL" id="TLD95098.1"/>
    </source>
</evidence>
<sequence length="253" mass="30302">MAIGRVMHENVVLFPDFDDIFRKIKRDEFWEMQLFLQIPNLTKTDILEYFEYIALGYSIGGVECDCLYIPMSYLDSKDEVIENDPNPTYISEYINVVGQLFLGGYIDFGSHYDNDDREKIDYPTNLSYYKEDKYQAWVHFRDNFFYTGAYNKGYDEDIMIYEGKEYSVQDCPTYFNTETNNRAYCGYSTMYSDTSWDTPKYWSQYNIWVARTPKGDEYFEKVLAPRFYEKYKDLEVEMDDKGNIVRWIGQINR</sequence>
<name>A0A4U8T6K4_9HELI</name>
<dbReference type="RefSeq" id="WP_034323596.1">
    <property type="nucleotide sequence ID" value="NZ_FZND01000110.1"/>
</dbReference>
<reference evidence="1 2" key="1">
    <citation type="journal article" date="2014" name="Genome Announc.">
        <title>Draft genome sequences of eight enterohepatic helicobacter species isolated from both laboratory and wild rodents.</title>
        <authorList>
            <person name="Sheh A."/>
            <person name="Shen Z."/>
            <person name="Fox J.G."/>
        </authorList>
    </citation>
    <scope>NUCLEOTIDE SEQUENCE [LARGE SCALE GENOMIC DNA]</scope>
    <source>
        <strain evidence="1 2">ATCC 49310</strain>
    </source>
</reference>
<protein>
    <submittedName>
        <fullName evidence="1">Uncharacterized protein</fullName>
    </submittedName>
</protein>
<proteinExistence type="predicted"/>
<accession>A0A4U8T6K4</accession>
<dbReference type="Proteomes" id="UP000029861">
    <property type="component" value="Unassembled WGS sequence"/>
</dbReference>
<organism evidence="1 2">
    <name type="scientific">Helicobacter trogontum</name>
    <dbReference type="NCBI Taxonomy" id="50960"/>
    <lineage>
        <taxon>Bacteria</taxon>
        <taxon>Pseudomonadati</taxon>
        <taxon>Campylobacterota</taxon>
        <taxon>Epsilonproteobacteria</taxon>
        <taxon>Campylobacterales</taxon>
        <taxon>Helicobacteraceae</taxon>
        <taxon>Helicobacter</taxon>
    </lineage>
</organism>
<comment type="caution">
    <text evidence="1">The sequence shown here is derived from an EMBL/GenBank/DDBJ whole genome shotgun (WGS) entry which is preliminary data.</text>
</comment>
<gene>
    <name evidence="1" type="ORF">LS80_009635</name>
</gene>
<dbReference type="EMBL" id="JRPK02000051">
    <property type="protein sequence ID" value="TLD95098.1"/>
    <property type="molecule type" value="Genomic_DNA"/>
</dbReference>
<dbReference type="AlphaFoldDB" id="A0A4U8T6K4"/>
<evidence type="ECO:0000313" key="2">
    <source>
        <dbReference type="Proteomes" id="UP000029861"/>
    </source>
</evidence>